<gene>
    <name evidence="2" type="ORF">H0486_17700</name>
</gene>
<dbReference type="InterPro" id="IPR010281">
    <property type="entry name" value="DUF885"/>
</dbReference>
<name>A0A839K4B2_9FIRM</name>
<dbReference type="AlphaFoldDB" id="A0A839K4B2"/>
<keyword evidence="3" id="KW-1185">Reference proteome</keyword>
<protein>
    <submittedName>
        <fullName evidence="2">DUF885 domain-containing protein</fullName>
    </submittedName>
</protein>
<dbReference type="EMBL" id="JACEGA010000001">
    <property type="protein sequence ID" value="MBB2184704.1"/>
    <property type="molecule type" value="Genomic_DNA"/>
</dbReference>
<keyword evidence="1" id="KW-0472">Membrane</keyword>
<sequence length="584" mass="67360">MLRKCCRIIVILGLVLNFIILGMGCNTQDKIETEQKQFDSFLNDIFIQEVQTDSLSLNYSLANPEHFGIQTTNATLGEYGIEQMNKKLFLSENYLKRLLSFRYQLLSPKQKLTYDILREYYTLDLNFGDFLYYNECLGPTTGIQAQLPILLAEYSFYDKKDIEEYLRLLPCVYDYFEDIAEYERQKAEHGLFMNDRVASRIINQCKAFISDPESNFLIEYFNEKIAGYKGLTESEIISYQAINREAVLHKVIPAYEMLINTLVELKGSGLNEAGLYYYPKGQTYYEYLAKYKTGSSKSMEEMADMLQDAIGKGIADITALTMTDSSIIDKYLEFSSFPITNPEEILKDLKDDLIKDFPEAVPVNCEIKYVPESLADYLSPAMYLVPPIDSYFNNNIYINGKDEETLSMIYTTVAHEGYPGHLYQCVYFRDQNPAPIRNIMNFVGYDEGWATYVEMYSYQMSGIDRNLAEFLKANNVVILCMYARADIGIHYEGWTKKDVITYITNYIGDKKVAGMIYDTLLEEPGIYLPYAVGYLEILELKQNAENFLGDAFVTKDFHRFLLDIGPAQFGVIKNYMDVWMGKTQ</sequence>
<reference evidence="2 3" key="1">
    <citation type="submission" date="2020-07" db="EMBL/GenBank/DDBJ databases">
        <title>Characterization and genome sequencing of isolate MD1, a novel member within the family Lachnospiraceae.</title>
        <authorList>
            <person name="Rettenmaier R."/>
            <person name="Di Bello L."/>
            <person name="Zinser C."/>
            <person name="Scheitz K."/>
            <person name="Liebl W."/>
            <person name="Zverlov V."/>
        </authorList>
    </citation>
    <scope>NUCLEOTIDE SEQUENCE [LARGE SCALE GENOMIC DNA]</scope>
    <source>
        <strain evidence="2 3">MD1</strain>
    </source>
</reference>
<proteinExistence type="predicted"/>
<keyword evidence="1" id="KW-0812">Transmembrane</keyword>
<dbReference type="PANTHER" id="PTHR33361:SF2">
    <property type="entry name" value="DUF885 DOMAIN-CONTAINING PROTEIN"/>
    <property type="match status" value="1"/>
</dbReference>
<dbReference type="Proteomes" id="UP000574276">
    <property type="component" value="Unassembled WGS sequence"/>
</dbReference>
<feature type="transmembrane region" description="Helical" evidence="1">
    <location>
        <begin position="7"/>
        <end position="24"/>
    </location>
</feature>
<dbReference type="PANTHER" id="PTHR33361">
    <property type="entry name" value="GLR0591 PROTEIN"/>
    <property type="match status" value="1"/>
</dbReference>
<accession>A0A839K4B2</accession>
<dbReference type="PROSITE" id="PS51257">
    <property type="entry name" value="PROKAR_LIPOPROTEIN"/>
    <property type="match status" value="1"/>
</dbReference>
<dbReference type="Pfam" id="PF05960">
    <property type="entry name" value="DUF885"/>
    <property type="match status" value="1"/>
</dbReference>
<organism evidence="2 3">
    <name type="scientific">Variimorphobacter saccharofermentans</name>
    <dbReference type="NCBI Taxonomy" id="2755051"/>
    <lineage>
        <taxon>Bacteria</taxon>
        <taxon>Bacillati</taxon>
        <taxon>Bacillota</taxon>
        <taxon>Clostridia</taxon>
        <taxon>Lachnospirales</taxon>
        <taxon>Lachnospiraceae</taxon>
        <taxon>Variimorphobacter</taxon>
    </lineage>
</organism>
<evidence type="ECO:0000313" key="2">
    <source>
        <dbReference type="EMBL" id="MBB2184704.1"/>
    </source>
</evidence>
<keyword evidence="1" id="KW-1133">Transmembrane helix</keyword>
<evidence type="ECO:0000313" key="3">
    <source>
        <dbReference type="Proteomes" id="UP000574276"/>
    </source>
</evidence>
<dbReference type="RefSeq" id="WP_228354266.1">
    <property type="nucleotide sequence ID" value="NZ_JACEGA010000001.1"/>
</dbReference>
<comment type="caution">
    <text evidence="2">The sequence shown here is derived from an EMBL/GenBank/DDBJ whole genome shotgun (WGS) entry which is preliminary data.</text>
</comment>
<evidence type="ECO:0000256" key="1">
    <source>
        <dbReference type="SAM" id="Phobius"/>
    </source>
</evidence>